<keyword evidence="2" id="KW-0472">Membrane</keyword>
<proteinExistence type="inferred from homology"/>
<dbReference type="RefSeq" id="WP_187552178.1">
    <property type="nucleotide sequence ID" value="NZ_BMZL01000001.1"/>
</dbReference>
<sequence length="636" mass="70142">MSTWKDRLKHRLPRLAVILHDLFMVWVCWQGLHYMRYALQPSQLSLAPFSSTVLIVLVAQGLVSWRVGLYRGLWRFASVPDLMNIFKASLVGLLAVVVGLFFYSRLDLVSRAALLLYPFALTILLGAPRLIFRAWKDHRLLQTADGAERVLILGAGQAGEALVRDLRRTGRYDPIGFLDDSVGLRGTRLQGLPVLGKVEDLPRIARETGAQLLVIAMPSVSATAMRRVIGLCEQSGLPFRTVPRLADILEGRSLPGQLKEVAIEDLLGRQPHTPDWKAIRGWLGARSVLVTGAGGSIGLELCRQCARHGAHRITLLDIDELALLTAETELKRDFPGIECILVLGDCGDPAVIAYTLRKAEPEAVFHAAAYKQVPLLQGQLREAVRNNVLATDVVARACRDARVATFVLISTDKAVDPVNVLGATKRLAEMVCQALVDPRSTRMVTVRFGNVLDSAGSVVPLFREQIRRGGPVTVTDRDVTRFFMTIPEACQLILQASSIGAQQAVYTLDMGEPVSISMLAEQMIRLAGKQPERDIAIEYTGLRPGEKLHETLFHADERYSATTYPNILQAAARSVVPERVEHALEVLRAAVRDYDLERLADALRDAVPEFNPSDDTEVAHVATIVAFPARRARQPQ</sequence>
<dbReference type="InterPro" id="IPR036291">
    <property type="entry name" value="NAD(P)-bd_dom_sf"/>
</dbReference>
<dbReference type="EMBL" id="CP060719">
    <property type="protein sequence ID" value="QNN69660.1"/>
    <property type="molecule type" value="Genomic_DNA"/>
</dbReference>
<dbReference type="InterPro" id="IPR003869">
    <property type="entry name" value="Polysac_CapD-like"/>
</dbReference>
<reference evidence="4 5" key="1">
    <citation type="submission" date="2020-08" db="EMBL/GenBank/DDBJ databases">
        <title>Genome sequence of Thermomonas carbonis KCTC 42013T.</title>
        <authorList>
            <person name="Hyun D.-W."/>
            <person name="Bae J.-W."/>
        </authorList>
    </citation>
    <scope>NUCLEOTIDE SEQUENCE [LARGE SCALE GENOMIC DNA]</scope>
    <source>
        <strain evidence="4 5">KCTC 42013</strain>
    </source>
</reference>
<comment type="similarity">
    <text evidence="1">Belongs to the polysaccharide synthase family.</text>
</comment>
<keyword evidence="2" id="KW-0812">Transmembrane</keyword>
<gene>
    <name evidence="4" type="ORF">H9L16_13495</name>
</gene>
<dbReference type="AlphaFoldDB" id="A0A7G9SP85"/>
<dbReference type="CDD" id="cd05237">
    <property type="entry name" value="UDP_invert_4-6DH_SDR_e"/>
    <property type="match status" value="1"/>
</dbReference>
<dbReference type="PANTHER" id="PTHR43318:SF1">
    <property type="entry name" value="POLYSACCHARIDE BIOSYNTHESIS PROTEIN EPSC-RELATED"/>
    <property type="match status" value="1"/>
</dbReference>
<organism evidence="4 5">
    <name type="scientific">Thermomonas carbonis</name>
    <dbReference type="NCBI Taxonomy" id="1463158"/>
    <lineage>
        <taxon>Bacteria</taxon>
        <taxon>Pseudomonadati</taxon>
        <taxon>Pseudomonadota</taxon>
        <taxon>Gammaproteobacteria</taxon>
        <taxon>Lysobacterales</taxon>
        <taxon>Lysobacteraceae</taxon>
        <taxon>Thermomonas</taxon>
    </lineage>
</organism>
<feature type="transmembrane region" description="Helical" evidence="2">
    <location>
        <begin position="115"/>
        <end position="132"/>
    </location>
</feature>
<evidence type="ECO:0000259" key="3">
    <source>
        <dbReference type="Pfam" id="PF02719"/>
    </source>
</evidence>
<dbReference type="SUPFAM" id="SSF51735">
    <property type="entry name" value="NAD(P)-binding Rossmann-fold domains"/>
    <property type="match status" value="2"/>
</dbReference>
<feature type="transmembrane region" description="Helical" evidence="2">
    <location>
        <begin position="44"/>
        <end position="65"/>
    </location>
</feature>
<dbReference type="PANTHER" id="PTHR43318">
    <property type="entry name" value="UDP-N-ACETYLGLUCOSAMINE 4,6-DEHYDRATASE"/>
    <property type="match status" value="1"/>
</dbReference>
<evidence type="ECO:0000256" key="1">
    <source>
        <dbReference type="ARBA" id="ARBA00007430"/>
    </source>
</evidence>
<protein>
    <submittedName>
        <fullName evidence="4">Polysaccharide biosynthesis protein</fullName>
    </submittedName>
</protein>
<dbReference type="Pfam" id="PF13727">
    <property type="entry name" value="CoA_binding_3"/>
    <property type="match status" value="1"/>
</dbReference>
<name>A0A7G9SP85_9GAMM</name>
<accession>A0A7G9SP85</accession>
<feature type="domain" description="Polysaccharide biosynthesis protein CapD-like" evidence="3">
    <location>
        <begin position="288"/>
        <end position="570"/>
    </location>
</feature>
<evidence type="ECO:0000313" key="4">
    <source>
        <dbReference type="EMBL" id="QNN69660.1"/>
    </source>
</evidence>
<dbReference type="InterPro" id="IPR051203">
    <property type="entry name" value="Polysaccharide_Synthase-Rel"/>
</dbReference>
<keyword evidence="2" id="KW-1133">Transmembrane helix</keyword>
<dbReference type="Proteomes" id="UP000515804">
    <property type="component" value="Chromosome"/>
</dbReference>
<feature type="transmembrane region" description="Helical" evidence="2">
    <location>
        <begin position="85"/>
        <end position="103"/>
    </location>
</feature>
<dbReference type="KEGG" id="tcn:H9L16_13495"/>
<dbReference type="Pfam" id="PF02719">
    <property type="entry name" value="Polysacc_synt_2"/>
    <property type="match status" value="1"/>
</dbReference>
<keyword evidence="5" id="KW-1185">Reference proteome</keyword>
<evidence type="ECO:0000256" key="2">
    <source>
        <dbReference type="SAM" id="Phobius"/>
    </source>
</evidence>
<dbReference type="Gene3D" id="3.40.50.720">
    <property type="entry name" value="NAD(P)-binding Rossmann-like Domain"/>
    <property type="match status" value="2"/>
</dbReference>
<evidence type="ECO:0000313" key="5">
    <source>
        <dbReference type="Proteomes" id="UP000515804"/>
    </source>
</evidence>